<name>A0A6J4P6H9_9ACTN</name>
<feature type="region of interest" description="Disordered" evidence="1">
    <location>
        <begin position="1"/>
        <end position="29"/>
    </location>
</feature>
<reference evidence="2" key="1">
    <citation type="submission" date="2020-02" db="EMBL/GenBank/DDBJ databases">
        <authorList>
            <person name="Meier V. D."/>
        </authorList>
    </citation>
    <scope>NUCLEOTIDE SEQUENCE</scope>
    <source>
        <strain evidence="2">AVDCRST_MAG01</strain>
    </source>
</reference>
<evidence type="ECO:0000256" key="1">
    <source>
        <dbReference type="SAM" id="MobiDB-lite"/>
    </source>
</evidence>
<accession>A0A6J4P6H9</accession>
<evidence type="ECO:0000313" key="2">
    <source>
        <dbReference type="EMBL" id="CAA9402221.1"/>
    </source>
</evidence>
<feature type="non-terminal residue" evidence="2">
    <location>
        <position position="1"/>
    </location>
</feature>
<sequence length="29" mass="3252">DAVRHHDVPARPGALGRLREHALQPARRV</sequence>
<proteinExistence type="predicted"/>
<feature type="non-terminal residue" evidence="2">
    <location>
        <position position="29"/>
    </location>
</feature>
<gene>
    <name evidence="2" type="ORF">AVDCRST_MAG01-01-1102</name>
</gene>
<protein>
    <submittedName>
        <fullName evidence="2">Uncharacterized protein</fullName>
    </submittedName>
</protein>
<organism evidence="2">
    <name type="scientific">uncultured Rubrobacteraceae bacterium</name>
    <dbReference type="NCBI Taxonomy" id="349277"/>
    <lineage>
        <taxon>Bacteria</taxon>
        <taxon>Bacillati</taxon>
        <taxon>Actinomycetota</taxon>
        <taxon>Rubrobacteria</taxon>
        <taxon>Rubrobacterales</taxon>
        <taxon>Rubrobacteraceae</taxon>
        <taxon>environmental samples</taxon>
    </lineage>
</organism>
<dbReference type="EMBL" id="CADCUW010000162">
    <property type="protein sequence ID" value="CAA9402221.1"/>
    <property type="molecule type" value="Genomic_DNA"/>
</dbReference>
<dbReference type="AlphaFoldDB" id="A0A6J4P6H9"/>